<dbReference type="EMBL" id="LVLJ01001331">
    <property type="protein sequence ID" value="OAE30452.1"/>
    <property type="molecule type" value="Genomic_DNA"/>
</dbReference>
<evidence type="ECO:0000313" key="2">
    <source>
        <dbReference type="EMBL" id="OAE30452.1"/>
    </source>
</evidence>
<evidence type="ECO:0000313" key="4">
    <source>
        <dbReference type="Proteomes" id="UP001162541"/>
    </source>
</evidence>
<dbReference type="PANTHER" id="PTHR10953">
    <property type="entry name" value="UBIQUITIN-ACTIVATING ENZYME E1"/>
    <property type="match status" value="1"/>
</dbReference>
<dbReference type="GO" id="GO:0045116">
    <property type="term" value="P:protein neddylation"/>
    <property type="evidence" value="ECO:0007669"/>
    <property type="project" value="TreeGrafter"/>
</dbReference>
<dbReference type="GO" id="GO:0019781">
    <property type="term" value="F:NEDD8 activating enzyme activity"/>
    <property type="evidence" value="ECO:0007669"/>
    <property type="project" value="TreeGrafter"/>
</dbReference>
<reference evidence="4" key="3">
    <citation type="journal article" date="2020" name="Curr. Biol.">
        <title>Chromatin organization in early land plants reveals an ancestral association between H3K27me3, transposons, and constitutive heterochromatin.</title>
        <authorList>
            <person name="Montgomery S.A."/>
            <person name="Tanizawa Y."/>
            <person name="Galik B."/>
            <person name="Wang N."/>
            <person name="Ito T."/>
            <person name="Mochizuki T."/>
            <person name="Akimcheva S."/>
            <person name="Bowman J.L."/>
            <person name="Cognat V."/>
            <person name="Marechal-Drouard L."/>
            <person name="Ekker H."/>
            <person name="Hong S.F."/>
            <person name="Kohchi T."/>
            <person name="Lin S.S."/>
            <person name="Liu L.D."/>
            <person name="Nakamura Y."/>
            <person name="Valeeva L.R."/>
            <person name="Shakirov E.V."/>
            <person name="Shippen D.E."/>
            <person name="Wei W.L."/>
            <person name="Yagura M."/>
            <person name="Yamaoka S."/>
            <person name="Yamato K.T."/>
            <person name="Liu C."/>
            <person name="Berger F."/>
        </authorList>
    </citation>
    <scope>NUCLEOTIDE SEQUENCE [LARGE SCALE GENOMIC DNA]</scope>
    <source>
        <strain evidence="4">Tak-1</strain>
    </source>
</reference>
<name>A0A176WDK5_MARPO</name>
<dbReference type="SUPFAM" id="SSF69572">
    <property type="entry name" value="Activating enzymes of the ubiquitin-like proteins"/>
    <property type="match status" value="1"/>
</dbReference>
<gene>
    <name evidence="2" type="ORF">AXG93_2121s1260</name>
    <name evidence="1" type="ORF">Mp_7g19690</name>
</gene>
<dbReference type="Gene3D" id="3.40.50.720">
    <property type="entry name" value="NAD(P)-binding Rossmann-like Domain"/>
    <property type="match status" value="1"/>
</dbReference>
<accession>A0A176WDK5</accession>
<evidence type="ECO:0000313" key="1">
    <source>
        <dbReference type="EMBL" id="BBN18121.1"/>
    </source>
</evidence>
<organism evidence="2 3">
    <name type="scientific">Marchantia polymorpha subsp. ruderalis</name>
    <dbReference type="NCBI Taxonomy" id="1480154"/>
    <lineage>
        <taxon>Eukaryota</taxon>
        <taxon>Viridiplantae</taxon>
        <taxon>Streptophyta</taxon>
        <taxon>Embryophyta</taxon>
        <taxon>Marchantiophyta</taxon>
        <taxon>Marchantiopsida</taxon>
        <taxon>Marchantiidae</taxon>
        <taxon>Marchantiales</taxon>
        <taxon>Marchantiaceae</taxon>
        <taxon>Marchantia</taxon>
    </lineage>
</organism>
<dbReference type="PANTHER" id="PTHR10953:SF29">
    <property type="entry name" value="NEDD8-ACTIVATING ENZYME E1 REGULATORY SUBUNIT"/>
    <property type="match status" value="1"/>
</dbReference>
<dbReference type="EMBL" id="AP019872">
    <property type="protein sequence ID" value="BBN18121.1"/>
    <property type="molecule type" value="Genomic_DNA"/>
</dbReference>
<dbReference type="Proteomes" id="UP001162541">
    <property type="component" value="Chromosome 7"/>
</dbReference>
<dbReference type="Proteomes" id="UP000077202">
    <property type="component" value="Unassembled WGS sequence"/>
</dbReference>
<dbReference type="AlphaFoldDB" id="A0A176WDK5"/>
<keyword evidence="3" id="KW-1185">Reference proteome</keyword>
<dbReference type="InterPro" id="IPR035985">
    <property type="entry name" value="Ubiquitin-activating_enz"/>
</dbReference>
<dbReference type="InterPro" id="IPR045886">
    <property type="entry name" value="ThiF/MoeB/HesA"/>
</dbReference>
<protein>
    <submittedName>
        <fullName evidence="2">Uncharacterized protein</fullName>
    </submittedName>
</protein>
<proteinExistence type="predicted"/>
<sequence length="91" mass="10318">MRVRTGEEAVVRLDLMENAAKRRCLEKGATPAVQAMAQRNKKYDRQLRIWKEQGQEALEKTNICVLNVGPTGAEALKNFLRSVVTNFLWTG</sequence>
<reference evidence="1" key="2">
    <citation type="journal article" date="2019" name="Curr. Biol.">
        <title>Chromatin organization in early land plants reveals an ancestral association between H3K27me3, transposons, and constitutive heterochromatin.</title>
        <authorList>
            <person name="Montgomery S.A."/>
            <person name="Tanizawa Y."/>
            <person name="Galik B."/>
            <person name="Wang N."/>
            <person name="Ito T."/>
            <person name="Mochizuki T."/>
            <person name="Akimcheva S."/>
            <person name="Bowman J."/>
            <person name="Cognat V."/>
            <person name="Drouard L."/>
            <person name="Ekker H."/>
            <person name="Houng S."/>
            <person name="Kohchi T."/>
            <person name="Lin S."/>
            <person name="Liu L.D."/>
            <person name="Nakamura Y."/>
            <person name="Valeeva L.R."/>
            <person name="Shakirov E.V."/>
            <person name="Shippen D.E."/>
            <person name="Wei W."/>
            <person name="Yagura M."/>
            <person name="Yamaoka S."/>
            <person name="Yamato K.T."/>
            <person name="Liu C."/>
            <person name="Berger F."/>
        </authorList>
    </citation>
    <scope>NUCLEOTIDE SEQUENCE [LARGE SCALE GENOMIC DNA]</scope>
    <source>
        <strain evidence="1">Tak-1</strain>
    </source>
</reference>
<reference evidence="2 3" key="1">
    <citation type="submission" date="2016-03" db="EMBL/GenBank/DDBJ databases">
        <title>Mechanisms controlling the formation of the plant cell surface in tip-growing cells are functionally conserved among land plants.</title>
        <authorList>
            <person name="Honkanen S."/>
            <person name="Jones V.A."/>
            <person name="Morieri G."/>
            <person name="Champion C."/>
            <person name="Hetherington A.J."/>
            <person name="Kelly S."/>
            <person name="Saint-Marcoux D."/>
            <person name="Proust H."/>
            <person name="Prescott H."/>
            <person name="Dolan L."/>
        </authorList>
    </citation>
    <scope>NUCLEOTIDE SEQUENCE [LARGE SCALE GENOMIC DNA]</scope>
    <source>
        <strain evidence="3">cv. Tak-1 and cv. Tak-2</strain>
        <tissue evidence="2">Whole gametophyte</tissue>
    </source>
</reference>
<dbReference type="GO" id="GO:0005737">
    <property type="term" value="C:cytoplasm"/>
    <property type="evidence" value="ECO:0007669"/>
    <property type="project" value="TreeGrafter"/>
</dbReference>
<evidence type="ECO:0000313" key="3">
    <source>
        <dbReference type="Proteomes" id="UP000077202"/>
    </source>
</evidence>